<dbReference type="GO" id="GO:0048038">
    <property type="term" value="F:quinone binding"/>
    <property type="evidence" value="ECO:0007669"/>
    <property type="project" value="TreeGrafter"/>
</dbReference>
<dbReference type="GO" id="GO:0016616">
    <property type="term" value="F:oxidoreductase activity, acting on the CH-OH group of donors, NAD or NADP as acceptor"/>
    <property type="evidence" value="ECO:0007669"/>
    <property type="project" value="TreeGrafter"/>
</dbReference>
<dbReference type="Gene3D" id="3.40.50.720">
    <property type="entry name" value="NAD(P)-binding Rossmann-like Domain"/>
    <property type="match status" value="1"/>
</dbReference>
<dbReference type="Pfam" id="PF00106">
    <property type="entry name" value="adh_short"/>
    <property type="match status" value="1"/>
</dbReference>
<keyword evidence="2" id="KW-0560">Oxidoreductase</keyword>
<dbReference type="InterPro" id="IPR002347">
    <property type="entry name" value="SDR_fam"/>
</dbReference>
<evidence type="ECO:0000256" key="2">
    <source>
        <dbReference type="ARBA" id="ARBA00023002"/>
    </source>
</evidence>
<comment type="caution">
    <text evidence="4">The sequence shown here is derived from an EMBL/GenBank/DDBJ whole genome shotgun (WGS) entry which is preliminary data.</text>
</comment>
<dbReference type="PRINTS" id="PR00080">
    <property type="entry name" value="SDRFAMILY"/>
</dbReference>
<accession>A0AAW5F220</accession>
<proteinExistence type="inferred from homology"/>
<dbReference type="GO" id="GO:0006633">
    <property type="term" value="P:fatty acid biosynthetic process"/>
    <property type="evidence" value="ECO:0007669"/>
    <property type="project" value="TreeGrafter"/>
</dbReference>
<comment type="similarity">
    <text evidence="1 3">Belongs to the short-chain dehydrogenases/reductases (SDR) family.</text>
</comment>
<reference evidence="4" key="1">
    <citation type="journal article" date="2022" name="Cell Host Microbe">
        <title>Colonization of the live biotherapeutic product VE303 and modulation of the microbiota and metabolites in healthy volunteers.</title>
        <authorList>
            <person name="Dsouza M."/>
            <person name="Menon R."/>
            <person name="Crossette E."/>
            <person name="Bhattarai S.K."/>
            <person name="Schneider J."/>
            <person name="Kim Y.G."/>
            <person name="Reddy S."/>
            <person name="Caballero S."/>
            <person name="Felix C."/>
            <person name="Cornacchione L."/>
            <person name="Hendrickson J."/>
            <person name="Watson A.R."/>
            <person name="Minot S.S."/>
            <person name="Greenfield N."/>
            <person name="Schopf L."/>
            <person name="Szabady R."/>
            <person name="Patarroyo J."/>
            <person name="Smith W."/>
            <person name="Harrison P."/>
            <person name="Kuijper E.J."/>
            <person name="Kelly C.P."/>
            <person name="Olle B."/>
            <person name="Bobilev D."/>
            <person name="Silber J.L."/>
            <person name="Bucci V."/>
            <person name="Roberts B."/>
            <person name="Faith J."/>
            <person name="Norman J.M."/>
        </authorList>
    </citation>
    <scope>NUCLEOTIDE SEQUENCE</scope>
    <source>
        <strain evidence="4">VE303-04</strain>
    </source>
</reference>
<dbReference type="SUPFAM" id="SSF51735">
    <property type="entry name" value="NAD(P)-binding Rossmann-fold domains"/>
    <property type="match status" value="1"/>
</dbReference>
<dbReference type="CDD" id="cd05233">
    <property type="entry name" value="SDR_c"/>
    <property type="match status" value="1"/>
</dbReference>
<evidence type="ECO:0000313" key="4">
    <source>
        <dbReference type="EMBL" id="MCK0086584.1"/>
    </source>
</evidence>
<dbReference type="InterPro" id="IPR036291">
    <property type="entry name" value="NAD(P)-bd_dom_sf"/>
</dbReference>
<dbReference type="PRINTS" id="PR00081">
    <property type="entry name" value="GDHRDH"/>
</dbReference>
<organism evidence="4 5">
    <name type="scientific">Clostridium symbiosum</name>
    <name type="common">Bacteroides symbiosus</name>
    <dbReference type="NCBI Taxonomy" id="1512"/>
    <lineage>
        <taxon>Bacteria</taxon>
        <taxon>Bacillati</taxon>
        <taxon>Bacillota</taxon>
        <taxon>Clostridia</taxon>
        <taxon>Lachnospirales</taxon>
        <taxon>Lachnospiraceae</taxon>
        <taxon>Otoolea</taxon>
    </lineage>
</organism>
<protein>
    <submittedName>
        <fullName evidence="4">SDR family oxidoreductase</fullName>
    </submittedName>
</protein>
<dbReference type="Proteomes" id="UP001203136">
    <property type="component" value="Unassembled WGS sequence"/>
</dbReference>
<evidence type="ECO:0000313" key="5">
    <source>
        <dbReference type="Proteomes" id="UP001203136"/>
    </source>
</evidence>
<dbReference type="RefSeq" id="WP_003498837.1">
    <property type="nucleotide sequence ID" value="NZ_JADNHH010000011.1"/>
</dbReference>
<sequence length="282" mass="30865">MLEKLRKRLEYVEYKPLYYTDELMNLYCNSTVTGGEIAGKSVLITGGTGGIGLALAKRFLFEGCNVTISGRNEEKLRCVVSQTENRHKGKLSYVVMDQLNIMDLTQCVKELYSSKKYIDIWINNAGIFTDEDKEKKFRSITKSQYRNIIDTNLISTIQLSKLVAECMESRGGSIINIASICGVVGSFLYTPYGISKAGVISGTQKLSEIYKNKGVQIIAIAPGSVATKMGNLKIGDNISRKCGVLNRASLPEEIASLAAFLSTSTGKYVSGQTIIASACEEL</sequence>
<name>A0AAW5F220_CLOSY</name>
<gene>
    <name evidence="4" type="ORF">K5I21_12010</name>
</gene>
<dbReference type="PANTHER" id="PTHR42760:SF133">
    <property type="entry name" value="3-OXOACYL-[ACYL-CARRIER-PROTEIN] REDUCTASE"/>
    <property type="match status" value="1"/>
</dbReference>
<dbReference type="AlphaFoldDB" id="A0AAW5F220"/>
<dbReference type="EMBL" id="JAINVB010000001">
    <property type="protein sequence ID" value="MCK0086584.1"/>
    <property type="molecule type" value="Genomic_DNA"/>
</dbReference>
<evidence type="ECO:0000256" key="3">
    <source>
        <dbReference type="RuleBase" id="RU000363"/>
    </source>
</evidence>
<dbReference type="PANTHER" id="PTHR42760">
    <property type="entry name" value="SHORT-CHAIN DEHYDROGENASES/REDUCTASES FAMILY MEMBER"/>
    <property type="match status" value="1"/>
</dbReference>
<evidence type="ECO:0000256" key="1">
    <source>
        <dbReference type="ARBA" id="ARBA00006484"/>
    </source>
</evidence>